<dbReference type="OrthoDB" id="3134645at2759"/>
<feature type="compositionally biased region" description="Low complexity" evidence="2">
    <location>
        <begin position="281"/>
        <end position="290"/>
    </location>
</feature>
<dbReference type="InterPro" id="IPR032675">
    <property type="entry name" value="LRR_dom_sf"/>
</dbReference>
<feature type="compositionally biased region" description="Acidic residues" evidence="2">
    <location>
        <begin position="239"/>
        <end position="255"/>
    </location>
</feature>
<dbReference type="Pfam" id="PF25372">
    <property type="entry name" value="DUF7885"/>
    <property type="match status" value="1"/>
</dbReference>
<feature type="compositionally biased region" description="Basic and acidic residues" evidence="2">
    <location>
        <begin position="217"/>
        <end position="228"/>
    </location>
</feature>
<keyword evidence="5" id="KW-1185">Reference proteome</keyword>
<dbReference type="InterPro" id="IPR036047">
    <property type="entry name" value="F-box-like_dom_sf"/>
</dbReference>
<dbReference type="GeneID" id="118421462"/>
<feature type="compositionally biased region" description="Basic and acidic residues" evidence="2">
    <location>
        <begin position="159"/>
        <end position="170"/>
    </location>
</feature>
<dbReference type="InterPro" id="IPR057207">
    <property type="entry name" value="FBXL15_LRR"/>
</dbReference>
<evidence type="ECO:0000259" key="4">
    <source>
        <dbReference type="Pfam" id="PF25372"/>
    </source>
</evidence>
<dbReference type="InterPro" id="IPR001810">
    <property type="entry name" value="F-box_dom"/>
</dbReference>
<dbReference type="InterPro" id="IPR047922">
    <property type="entry name" value="FBXL6_F-box"/>
</dbReference>
<proteinExistence type="predicted"/>
<evidence type="ECO:0000256" key="2">
    <source>
        <dbReference type="SAM" id="MobiDB-lite"/>
    </source>
</evidence>
<feature type="domain" description="F-box/LRR-repeat protein 15-like leucin rich repeat" evidence="4">
    <location>
        <begin position="417"/>
        <end position="527"/>
    </location>
</feature>
<dbReference type="OMA" id="ASAQSHM"/>
<feature type="domain" description="F-box" evidence="3">
    <location>
        <begin position="337"/>
        <end position="385"/>
    </location>
</feature>
<dbReference type="InterPro" id="IPR001611">
    <property type="entry name" value="Leu-rich_rpt"/>
</dbReference>
<dbReference type="PANTHER" id="PTHR13318:SF95">
    <property type="entry name" value="F-BOX PROTEIN YLR352W"/>
    <property type="match status" value="1"/>
</dbReference>
<dbReference type="SMART" id="SM00367">
    <property type="entry name" value="LRR_CC"/>
    <property type="match status" value="6"/>
</dbReference>
<feature type="compositionally biased region" description="Basic and acidic residues" evidence="2">
    <location>
        <begin position="189"/>
        <end position="208"/>
    </location>
</feature>
<dbReference type="GO" id="GO:0019005">
    <property type="term" value="C:SCF ubiquitin ligase complex"/>
    <property type="evidence" value="ECO:0007669"/>
    <property type="project" value="InterPro"/>
</dbReference>
<feature type="compositionally biased region" description="Acidic residues" evidence="2">
    <location>
        <begin position="146"/>
        <end position="158"/>
    </location>
</feature>
<accession>A0A9J7LMW5</accession>
<dbReference type="RefSeq" id="XP_035684655.1">
    <property type="nucleotide sequence ID" value="XM_035828762.1"/>
</dbReference>
<evidence type="ECO:0000259" key="3">
    <source>
        <dbReference type="Pfam" id="PF12937"/>
    </source>
</evidence>
<feature type="compositionally biased region" description="Basic residues" evidence="2">
    <location>
        <begin position="114"/>
        <end position="126"/>
    </location>
</feature>
<dbReference type="Gene3D" id="3.80.10.10">
    <property type="entry name" value="Ribonuclease Inhibitor"/>
    <property type="match status" value="1"/>
</dbReference>
<feature type="compositionally biased region" description="Low complexity" evidence="2">
    <location>
        <begin position="134"/>
        <end position="145"/>
    </location>
</feature>
<gene>
    <name evidence="6" type="primary">LOC118421462</name>
</gene>
<evidence type="ECO:0000256" key="1">
    <source>
        <dbReference type="ARBA" id="ARBA00022786"/>
    </source>
</evidence>
<reference evidence="6" key="2">
    <citation type="submission" date="2025-08" db="UniProtKB">
        <authorList>
            <consortium name="RefSeq"/>
        </authorList>
    </citation>
    <scope>IDENTIFICATION</scope>
    <source>
        <strain evidence="6">S238N-H82</strain>
        <tissue evidence="6">Testes</tissue>
    </source>
</reference>
<dbReference type="PANTHER" id="PTHR13318">
    <property type="entry name" value="PARTNER OF PAIRED, ISOFORM B-RELATED"/>
    <property type="match status" value="1"/>
</dbReference>
<dbReference type="FunFam" id="1.20.1280.50:FF:000035">
    <property type="entry name" value="F-box/LRR-repeat protein 6 isoform X2"/>
    <property type="match status" value="1"/>
</dbReference>
<feature type="compositionally biased region" description="Basic residues" evidence="2">
    <location>
        <begin position="90"/>
        <end position="104"/>
    </location>
</feature>
<dbReference type="InterPro" id="IPR006553">
    <property type="entry name" value="Leu-rich_rpt_Cys-con_subtyp"/>
</dbReference>
<protein>
    <submittedName>
        <fullName evidence="6">F-box/LRR-repeat protein 6-like</fullName>
    </submittedName>
</protein>
<reference evidence="5" key="1">
    <citation type="journal article" date="2020" name="Nat. Ecol. Evol.">
        <title>Deeply conserved synteny resolves early events in vertebrate evolution.</title>
        <authorList>
            <person name="Simakov O."/>
            <person name="Marletaz F."/>
            <person name="Yue J.X."/>
            <person name="O'Connell B."/>
            <person name="Jenkins J."/>
            <person name="Brandt A."/>
            <person name="Calef R."/>
            <person name="Tung C.H."/>
            <person name="Huang T.K."/>
            <person name="Schmutz J."/>
            <person name="Satoh N."/>
            <person name="Yu J.K."/>
            <person name="Putnam N.H."/>
            <person name="Green R.E."/>
            <person name="Rokhsar D.S."/>
        </authorList>
    </citation>
    <scope>NUCLEOTIDE SEQUENCE [LARGE SCALE GENOMIC DNA]</scope>
    <source>
        <strain evidence="5">S238N-H82</strain>
    </source>
</reference>
<evidence type="ECO:0000313" key="5">
    <source>
        <dbReference type="Proteomes" id="UP000001554"/>
    </source>
</evidence>
<dbReference type="GO" id="GO:1905761">
    <property type="term" value="F:SCF ubiquitin ligase complex binding"/>
    <property type="evidence" value="ECO:0000318"/>
    <property type="project" value="GO_Central"/>
</dbReference>
<dbReference type="CDD" id="cd22119">
    <property type="entry name" value="F-box_FBXL6"/>
    <property type="match status" value="1"/>
</dbReference>
<dbReference type="KEGG" id="bfo:118421462"/>
<dbReference type="SUPFAM" id="SSF81383">
    <property type="entry name" value="F-box domain"/>
    <property type="match status" value="1"/>
</dbReference>
<name>A0A9J7LMW5_BRAFL</name>
<evidence type="ECO:0000313" key="6">
    <source>
        <dbReference type="RefSeq" id="XP_035684655.1"/>
    </source>
</evidence>
<feature type="region of interest" description="Disordered" evidence="2">
    <location>
        <begin position="23"/>
        <end position="332"/>
    </location>
</feature>
<organism evidence="5 6">
    <name type="scientific">Branchiostoma floridae</name>
    <name type="common">Florida lancelet</name>
    <name type="synonym">Amphioxus</name>
    <dbReference type="NCBI Taxonomy" id="7739"/>
    <lineage>
        <taxon>Eukaryota</taxon>
        <taxon>Metazoa</taxon>
        <taxon>Chordata</taxon>
        <taxon>Cephalochordata</taxon>
        <taxon>Leptocardii</taxon>
        <taxon>Amphioxiformes</taxon>
        <taxon>Branchiostomatidae</taxon>
        <taxon>Branchiostoma</taxon>
    </lineage>
</organism>
<dbReference type="AlphaFoldDB" id="A0A9J7LMW5"/>
<dbReference type="Proteomes" id="UP000001554">
    <property type="component" value="Chromosome 8"/>
</dbReference>
<dbReference type="Pfam" id="PF13516">
    <property type="entry name" value="LRR_6"/>
    <property type="match status" value="1"/>
</dbReference>
<dbReference type="Gene3D" id="1.20.1280.50">
    <property type="match status" value="1"/>
</dbReference>
<feature type="compositionally biased region" description="Basic residues" evidence="2">
    <location>
        <begin position="291"/>
        <end position="302"/>
    </location>
</feature>
<dbReference type="SUPFAM" id="SSF52047">
    <property type="entry name" value="RNI-like"/>
    <property type="match status" value="1"/>
</dbReference>
<keyword evidence="1" id="KW-0833">Ubl conjugation pathway</keyword>
<sequence>MPPKHPRGIFGLPKDPKNMVLFSFTGESWPSDDDGSSDSDYLPPGETTTQDGAGKTGGKHEKRRSAKGELGEDSDDEDYVPPGVSEKGKKMSAKRVKGARGGGKKSKDFQAAKPKARPQRNVKRIRIFADTDSENSSESSSSSGTSDEELSDISDDKEDVPKRKTKDDVKKKRITRSRSSGSQILNIVESEHDYISSPEKENKSQEKEYDSEDVEEEKAGLKHDHDYTELSAAGPSTSTDEDQDIASEQVSENDDQDKAVQQKKISNLHKEKSILKSTPQKTDTSSSVTSKKNKKAAKKHVSFKGIPEDESSQHKKKRVKSRKDSGSSEEGQQWGQLLPVEVIVNILQFAVADQGAVPLLCRAAKVCHFWYEATKHPSLWRHVDLSTGYIKPNARSDKTLQWLARNRFSQLRSLNLSHWVFITKQGIQTVAERCPHLESVDLTKCIKIGPEGVTALADRCSKLCKIQLASAQSHMVTPTCLKHVLEKTGPRLKELNLSSNKLVGAPGIFKCIARCPQLEVLDMSNCHFSSTPLLPIEALQTGCPCLRVLRLAGSVMAAGNATSAIQDGSPGFPELREVSLASNTLLTSTTVNDNFICRLLKTSYKLKLLDLRGCSNVNTAGLQSLPVTCLEQFFISNTSNICYSYEGIETIIQKCQHSLVEVDLSWNVYVDTNLDRTLKKLSSSRATSQLKVLNLSGTCVTADMVRCVLEGCPHLTSLNLTSCRALPRGMKQLFGEEAIAELRRNAADILASTSDL</sequence>
<dbReference type="Pfam" id="PF12937">
    <property type="entry name" value="F-box-like"/>
    <property type="match status" value="1"/>
</dbReference>